<evidence type="ECO:0000313" key="11">
    <source>
        <dbReference type="EMBL" id="CAB1130059.1"/>
    </source>
</evidence>
<evidence type="ECO:0000256" key="9">
    <source>
        <dbReference type="ARBA" id="ARBA00023204"/>
    </source>
</evidence>
<keyword evidence="2" id="KW-0547">Nucleotide-binding</keyword>
<dbReference type="Gene3D" id="3.90.320.10">
    <property type="match status" value="1"/>
</dbReference>
<feature type="domain" description="PD-(D/E)XK endonuclease-like" evidence="10">
    <location>
        <begin position="582"/>
        <end position="839"/>
    </location>
</feature>
<keyword evidence="6" id="KW-0269">Exonuclease</keyword>
<protein>
    <submittedName>
        <fullName evidence="11">Putative enzyme</fullName>
        <ecNumber evidence="11">3.1.-.-</ecNumber>
    </submittedName>
</protein>
<evidence type="ECO:0000256" key="4">
    <source>
        <dbReference type="ARBA" id="ARBA00022801"/>
    </source>
</evidence>
<evidence type="ECO:0000256" key="6">
    <source>
        <dbReference type="ARBA" id="ARBA00022839"/>
    </source>
</evidence>
<evidence type="ECO:0000259" key="10">
    <source>
        <dbReference type="Pfam" id="PF12705"/>
    </source>
</evidence>
<dbReference type="GO" id="GO:0003677">
    <property type="term" value="F:DNA binding"/>
    <property type="evidence" value="ECO:0007669"/>
    <property type="project" value="UniProtKB-KW"/>
</dbReference>
<evidence type="ECO:0000256" key="7">
    <source>
        <dbReference type="ARBA" id="ARBA00022840"/>
    </source>
</evidence>
<keyword evidence="9" id="KW-0234">DNA repair</keyword>
<evidence type="ECO:0000256" key="3">
    <source>
        <dbReference type="ARBA" id="ARBA00022763"/>
    </source>
</evidence>
<keyword evidence="7" id="KW-0067">ATP-binding</keyword>
<dbReference type="InterPro" id="IPR038726">
    <property type="entry name" value="PDDEXK_AddAB-type"/>
</dbReference>
<dbReference type="InterPro" id="IPR027417">
    <property type="entry name" value="P-loop_NTPase"/>
</dbReference>
<dbReference type="InterPro" id="IPR011604">
    <property type="entry name" value="PDDEXK-like_dom_sf"/>
</dbReference>
<keyword evidence="3" id="KW-0227">DNA damage</keyword>
<keyword evidence="4 11" id="KW-0378">Hydrolase</keyword>
<dbReference type="Proteomes" id="UP000503399">
    <property type="component" value="Chromosome"/>
</dbReference>
<accession>A0A6F8ZJ91</accession>
<dbReference type="GO" id="GO:0006281">
    <property type="term" value="P:DNA repair"/>
    <property type="evidence" value="ECO:0007669"/>
    <property type="project" value="UniProtKB-KW"/>
</dbReference>
<dbReference type="SUPFAM" id="SSF52540">
    <property type="entry name" value="P-loop containing nucleoside triphosphate hydrolases"/>
    <property type="match status" value="1"/>
</dbReference>
<dbReference type="KEGG" id="hfv:R50_2567"/>
<dbReference type="EC" id="3.1.-.-" evidence="11"/>
<name>A0A6F8ZJ91_9FIRM</name>
<evidence type="ECO:0000313" key="12">
    <source>
        <dbReference type="Proteomes" id="UP000503399"/>
    </source>
</evidence>
<dbReference type="EMBL" id="LR778114">
    <property type="protein sequence ID" value="CAB1130059.1"/>
    <property type="molecule type" value="Genomic_DNA"/>
</dbReference>
<keyword evidence="8" id="KW-0238">DNA-binding</keyword>
<evidence type="ECO:0000256" key="2">
    <source>
        <dbReference type="ARBA" id="ARBA00022741"/>
    </source>
</evidence>
<evidence type="ECO:0000256" key="1">
    <source>
        <dbReference type="ARBA" id="ARBA00022722"/>
    </source>
</evidence>
<evidence type="ECO:0000256" key="5">
    <source>
        <dbReference type="ARBA" id="ARBA00022806"/>
    </source>
</evidence>
<keyword evidence="1" id="KW-0540">Nuclease</keyword>
<evidence type="ECO:0000256" key="8">
    <source>
        <dbReference type="ARBA" id="ARBA00023125"/>
    </source>
</evidence>
<dbReference type="GO" id="GO:0004527">
    <property type="term" value="F:exonuclease activity"/>
    <property type="evidence" value="ECO:0007669"/>
    <property type="project" value="UniProtKB-KW"/>
</dbReference>
<dbReference type="GO" id="GO:0005524">
    <property type="term" value="F:ATP binding"/>
    <property type="evidence" value="ECO:0007669"/>
    <property type="project" value="UniProtKB-KW"/>
</dbReference>
<dbReference type="AlphaFoldDB" id="A0A6F8ZJ91"/>
<dbReference type="GO" id="GO:0004386">
    <property type="term" value="F:helicase activity"/>
    <property type="evidence" value="ECO:0007669"/>
    <property type="project" value="UniProtKB-KW"/>
</dbReference>
<dbReference type="Pfam" id="PF12705">
    <property type="entry name" value="PDDEXK_1"/>
    <property type="match status" value="1"/>
</dbReference>
<organism evidence="11 12">
    <name type="scientific">Candidatus Hydrogenisulfobacillus filiaventi</name>
    <dbReference type="NCBI Taxonomy" id="2707344"/>
    <lineage>
        <taxon>Bacteria</taxon>
        <taxon>Bacillati</taxon>
        <taxon>Bacillota</taxon>
        <taxon>Clostridia</taxon>
        <taxon>Eubacteriales</taxon>
        <taxon>Clostridiales Family XVII. Incertae Sedis</taxon>
        <taxon>Candidatus Hydrogenisulfobacillus</taxon>
    </lineage>
</organism>
<keyword evidence="5" id="KW-0347">Helicase</keyword>
<proteinExistence type="predicted"/>
<keyword evidence="12" id="KW-1185">Reference proteome</keyword>
<gene>
    <name evidence="11" type="ORF">R50_2567</name>
</gene>
<sequence length="868" mass="93874">MPEPGRLVVGPPGALLAAWLEGLPRRRPDPYRPLTVLVPTRALARTLTTALAARPGAVLGVSIRTLDDWVRDRAPLTRMPPGTREVMAAALSPDVAGMPGDIPDLYLNAIDAAMECREAGVPPSRVEGVPWARLPAWIGERLAAAGVGDLRQCYTYAARTAAAPGRPEVELYGFDEVGEPARLVWEALARSGPLWVWTPVGAREPLEWIGFWRAQGLGLERLGSTEGPRPIRASGAPDWETAARQALAFLAEAGPSVTGLLLADAGLAAHPDLLELAAAAEVPVETVVPAPALPAARVWDVFWRVAGDRALRMEAAWWLERVGGGAPAEAAARAAAERAHRWRETLDGHPGGQARAWARAWYRRLRQASRWLEVAGLVEEALAHHPGLDWGPLREWLQGFPRWDAMGLPVTGQALDALLSRPFAHLPPAGAGQPGGIRLEAAAEARGLPSRRLVVVGVAEGRLPAAPRLNPLIPPALRSRWGLPGPERLAARAQRHLELLLAGAEEAVVVGLPPRPGGRLRWPFFLHGRLQPVAAPPLLPAASGARAGPAAWYQAHRDPGQGWGAFDGVLGAEAAPPAVLEASATRLELLGRCPLAYFYRYELGLEEPLADDREHAVAPATLGVWAHRALEALYRAGGPDRALDRLSRRLEALLEAAEREEPAGERLPAGFAALWRRALARQLAEAVHRHSAEGAAPLALEQEIRWEEAGTAGRWIFRARIDRVDRTAEGGVLLVDYKTGARLPAPDRPAPDNLQALLYRRGWARVTGTAGGAVRVRLLGVLDANGYQVREQQLPWPEAEAALDRMLAGLEAVLRSGRRLPVPHGQNACRSCAYRPLCPGEVVEEARRKRRRHPPAWVELWEETGDGD</sequence>
<reference evidence="11 12" key="1">
    <citation type="submission" date="2020-02" db="EMBL/GenBank/DDBJ databases">
        <authorList>
            <person name="Hogendoorn C."/>
        </authorList>
    </citation>
    <scope>NUCLEOTIDE SEQUENCE [LARGE SCALE GENOMIC DNA]</scope>
    <source>
        <strain evidence="11">R501</strain>
    </source>
</reference>